<keyword evidence="3" id="KW-1185">Reference proteome</keyword>
<proteinExistence type="predicted"/>
<dbReference type="EMBL" id="CMVM020000023">
    <property type="status" value="NOT_ANNOTATED_CDS"/>
    <property type="molecule type" value="Genomic_DNA"/>
</dbReference>
<feature type="region of interest" description="Disordered" evidence="1">
    <location>
        <begin position="23"/>
        <end position="59"/>
    </location>
</feature>
<dbReference type="EnsemblMetazoa" id="OVOC925.1">
    <property type="protein sequence ID" value="OVOC925.1"/>
    <property type="gene ID" value="WBGene00237734"/>
</dbReference>
<accession>A0A8R1Y4P1</accession>
<organism evidence="2 3">
    <name type="scientific">Onchocerca volvulus</name>
    <dbReference type="NCBI Taxonomy" id="6282"/>
    <lineage>
        <taxon>Eukaryota</taxon>
        <taxon>Metazoa</taxon>
        <taxon>Ecdysozoa</taxon>
        <taxon>Nematoda</taxon>
        <taxon>Chromadorea</taxon>
        <taxon>Rhabditida</taxon>
        <taxon>Spirurina</taxon>
        <taxon>Spiruromorpha</taxon>
        <taxon>Filarioidea</taxon>
        <taxon>Onchocercidae</taxon>
        <taxon>Onchocerca</taxon>
    </lineage>
</organism>
<evidence type="ECO:0000256" key="1">
    <source>
        <dbReference type="SAM" id="MobiDB-lite"/>
    </source>
</evidence>
<protein>
    <submittedName>
        <fullName evidence="2">Uncharacterized protein</fullName>
    </submittedName>
</protein>
<feature type="compositionally biased region" description="Polar residues" evidence="1">
    <location>
        <begin position="23"/>
        <end position="35"/>
    </location>
</feature>
<evidence type="ECO:0000313" key="3">
    <source>
        <dbReference type="Proteomes" id="UP000024404"/>
    </source>
</evidence>
<evidence type="ECO:0000313" key="2">
    <source>
        <dbReference type="EnsemblMetazoa" id="OVOC925.1"/>
    </source>
</evidence>
<reference evidence="2" key="2">
    <citation type="submission" date="2022-06" db="UniProtKB">
        <authorList>
            <consortium name="EnsemblMetazoa"/>
        </authorList>
    </citation>
    <scope>IDENTIFICATION</scope>
</reference>
<sequence>MYLDIHKEKRLMRAEIELWTSESWNESNRDQTSGSEFDRRNGPIFSSANSDRPIQMIDV</sequence>
<name>A0A8R1Y4P1_ONCVO</name>
<dbReference type="Proteomes" id="UP000024404">
    <property type="component" value="Unassembled WGS sequence"/>
</dbReference>
<dbReference type="AlphaFoldDB" id="A0A8R1Y4P1"/>
<reference evidence="3" key="1">
    <citation type="submission" date="2013-10" db="EMBL/GenBank/DDBJ databases">
        <title>Genome sequencing of Onchocerca volvulus.</title>
        <authorList>
            <person name="Cotton J."/>
            <person name="Tsai J."/>
            <person name="Stanley E."/>
            <person name="Tracey A."/>
            <person name="Holroyd N."/>
            <person name="Lustigman S."/>
            <person name="Berriman M."/>
        </authorList>
    </citation>
    <scope>NUCLEOTIDE SEQUENCE</scope>
</reference>